<name>A0ACB7HUN2_MANES</name>
<accession>A0ACB7HUN2</accession>
<comment type="caution">
    <text evidence="1">The sequence shown here is derived from an EMBL/GenBank/DDBJ whole genome shotgun (WGS) entry which is preliminary data.</text>
</comment>
<gene>
    <name evidence="1" type="ORF">MANES_04G107101v8</name>
</gene>
<keyword evidence="2" id="KW-1185">Reference proteome</keyword>
<proteinExistence type="predicted"/>
<dbReference type="Proteomes" id="UP000091857">
    <property type="component" value="Chromosome 4"/>
</dbReference>
<dbReference type="EMBL" id="CM004390">
    <property type="protein sequence ID" value="KAG8656215.1"/>
    <property type="molecule type" value="Genomic_DNA"/>
</dbReference>
<evidence type="ECO:0000313" key="1">
    <source>
        <dbReference type="EMBL" id="KAG8656215.1"/>
    </source>
</evidence>
<protein>
    <submittedName>
        <fullName evidence="1">Uncharacterized protein</fullName>
    </submittedName>
</protein>
<reference evidence="2" key="1">
    <citation type="journal article" date="2016" name="Nat. Biotechnol.">
        <title>Sequencing wild and cultivated cassava and related species reveals extensive interspecific hybridization and genetic diversity.</title>
        <authorList>
            <person name="Bredeson J.V."/>
            <person name="Lyons J.B."/>
            <person name="Prochnik S.E."/>
            <person name="Wu G.A."/>
            <person name="Ha C.M."/>
            <person name="Edsinger-Gonzales E."/>
            <person name="Grimwood J."/>
            <person name="Schmutz J."/>
            <person name="Rabbi I.Y."/>
            <person name="Egesi C."/>
            <person name="Nauluvula P."/>
            <person name="Lebot V."/>
            <person name="Ndunguru J."/>
            <person name="Mkamilo G."/>
            <person name="Bart R.S."/>
            <person name="Setter T.L."/>
            <person name="Gleadow R.M."/>
            <person name="Kulakow P."/>
            <person name="Ferguson M.E."/>
            <person name="Rounsley S."/>
            <person name="Rokhsar D.S."/>
        </authorList>
    </citation>
    <scope>NUCLEOTIDE SEQUENCE [LARGE SCALE GENOMIC DNA]</scope>
    <source>
        <strain evidence="2">cv. AM560-2</strain>
    </source>
</reference>
<sequence>MHKSLPFLLLFQIFILTSSSLLSLSLEASEFSPLPNEELQGMKNDEQYDVMIGGKERRVLEEENESVDNNSTLILAAEQTHRRDPLEHFNYYTGGWDYRNSHYWASVSFSAAPLFVTAVVWFVLLGLFLCVACIWYCCCCCCPQRKSIGYSPIAYALSLIFLAFSTTAVIAGCIVLYINQENFSNSISDMLKFIIQKAVSVFDNLMNVMKSLAAVSEVTGGGQLPLPPDLASQIDSVGQMINSTANIPEIQSLRNTKRIEGVLEPARTTLNILAAVMLSVAILGFLFSVVGVQCCIYVFVVMGWILVTLAFILCGIFLILHNVVADTCVAVDDWLQNPSANAPLSLQFLPCMDNETAQETLKATKQTSFYVINVVNKFIIEASNRDLPPDAGILYVNQSGPPVPLLCNPYYPDLTERDCSHAEVNFGNVAQEWRKHVCEVSDEGLCITQGRLTPKICDQMTVAVNISYSLYSSGEFLVQLGDCSFVLKTFSEINENYCPDLRRYSFWTYVGLRIVATSVMCATVLWMVYSRERRIRVFTKELTEQNHFP</sequence>
<organism evidence="1 2">
    <name type="scientific">Manihot esculenta</name>
    <name type="common">Cassava</name>
    <name type="synonym">Jatropha manihot</name>
    <dbReference type="NCBI Taxonomy" id="3983"/>
    <lineage>
        <taxon>Eukaryota</taxon>
        <taxon>Viridiplantae</taxon>
        <taxon>Streptophyta</taxon>
        <taxon>Embryophyta</taxon>
        <taxon>Tracheophyta</taxon>
        <taxon>Spermatophyta</taxon>
        <taxon>Magnoliopsida</taxon>
        <taxon>eudicotyledons</taxon>
        <taxon>Gunneridae</taxon>
        <taxon>Pentapetalae</taxon>
        <taxon>rosids</taxon>
        <taxon>fabids</taxon>
        <taxon>Malpighiales</taxon>
        <taxon>Euphorbiaceae</taxon>
        <taxon>Crotonoideae</taxon>
        <taxon>Manihoteae</taxon>
        <taxon>Manihot</taxon>
    </lineage>
</organism>
<evidence type="ECO:0000313" key="2">
    <source>
        <dbReference type="Proteomes" id="UP000091857"/>
    </source>
</evidence>